<keyword evidence="8" id="KW-1185">Reference proteome</keyword>
<dbReference type="GO" id="GO:0016020">
    <property type="term" value="C:membrane"/>
    <property type="evidence" value="ECO:0007669"/>
    <property type="project" value="UniProtKB-SubCell"/>
</dbReference>
<reference evidence="8" key="1">
    <citation type="submission" date="2013-03" db="EMBL/GenBank/DDBJ databases">
        <authorList>
            <person name="Jeffery W."/>
            <person name="Warren W."/>
            <person name="Wilson R.K."/>
        </authorList>
    </citation>
    <scope>NUCLEOTIDE SEQUENCE</scope>
    <source>
        <strain evidence="8">female</strain>
    </source>
</reference>
<evidence type="ECO:0000256" key="4">
    <source>
        <dbReference type="ARBA" id="ARBA00022889"/>
    </source>
</evidence>
<evidence type="ECO:0000256" key="5">
    <source>
        <dbReference type="ARBA" id="ARBA00023136"/>
    </source>
</evidence>
<dbReference type="Bgee" id="ENSAMXG00000000024">
    <property type="expression patterns" value="Expressed in pharyngeal gill and 9 other cell types or tissues"/>
</dbReference>
<evidence type="ECO:0000256" key="3">
    <source>
        <dbReference type="ARBA" id="ARBA00022729"/>
    </source>
</evidence>
<dbReference type="Proteomes" id="UP000018467">
    <property type="component" value="Unassembled WGS sequence"/>
</dbReference>
<dbReference type="PROSITE" id="PS51257">
    <property type="entry name" value="PROKAR_LIPOPROTEIN"/>
    <property type="match status" value="1"/>
</dbReference>
<dbReference type="PANTHER" id="PTHR23412:SF6">
    <property type="entry name" value="MESOTHELIN"/>
    <property type="match status" value="1"/>
</dbReference>
<keyword evidence="4" id="KW-0130">Cell adhesion</keyword>
<evidence type="ECO:0000313" key="8">
    <source>
        <dbReference type="Proteomes" id="UP000018467"/>
    </source>
</evidence>
<evidence type="ECO:0000256" key="1">
    <source>
        <dbReference type="ARBA" id="ARBA00004370"/>
    </source>
</evidence>
<dbReference type="InParanoid" id="A0A3B1J4A6"/>
<sequence>METRQKLSIFAYFIIPFLSGQSCVQSVSSDSDWLVKNFGQFRSFASLSDFINLKSDFNGVNAAAVLSPSQLAGLCSEPSRLRGPQDVNTVMAAINPNQFASFFNILTPNILLNESRYSIDVKEAFLQNVLQRGGLSSAAVPDAEVLQWVNVLLTPFLSSLSSADVTPYFNIIRNRSCNTSQTAVSKLDSLRSSFNNDTQVQIFKNIQQLLAEPNGLSCYSGGSFFVFLKSFFLSFGFPDLSGVLSIIPANRQKELLDSISPGELSQFLNGTNTVSNVSDLCTFLNNYNRTNQYLEKEPVVSAAVGRQTLACVWSRALSASSQDEVDQWFNVRLGRYLPFLSSQLINSTQLSGASCLSYRKLVSVLGNNYNFSGTDFTPADVYSSIKSYLKSSDGSPRCYNPSDPLLNSTAWFSNNIGFFITFITLTDLQSFVSDSKIGVFLENPQNLQLFNNTAISADVTKYYSSQLFIQNPALNPLSLPGVLLCGVPGSAFVTLGASESQNIIASINKFCPQIRPEVTAALVANIPTLTVSSVQTLGNQSVGLTEGQITAATPSIINTTLPTLSIVPGWNQGQANALIQSITSAGFTINTGSSLVTLGTLIGGVPAATISSIPPTQLLTVSQNPTFITNILTAPVIVQKTYVQQIVSVDQTKVVENVPDALASYIPPVLLSSPTSVNVTLINKKSWKQEQALVLFGPVASASDNTEELSESVLQGFTCSSVQTLSQQKIRQLVTACRPRTGRNKVVLKESQLSCMYNFVKDDLTLNFTDVHSDVLLYYSYDKVPKEKCTSFFSALSAADFSIPSSVLNLPSTLFKSAQDCLGISGGRLSRDQVGVLGNMICTLDPSYIQNSDPLILEKLKNCGDLSDAQVTAIQTLLFSGNTSYGNRSTWNLDTLGKLGILPLYLKRDFWASFSSTTKTTFLKSFIANLRTRKIGMLKLKKFFTEYNYNFKVTGRAQAVCTTGNITEATIADPSFPFGYDSTQFDACLDITVLKDNIAAITDKVVDTSFQTIILNKLNQLFPSGLPNSVVQLLGSTSRLATASDISKWNITTIDALSSLMNPINGDWTSDQSKAVIMKYLSVEGNTLGTVELNAIGSNLCSLDVSVLNTISANSLKKADFLNISSCSLYQKSALYSIANSSFSSQRNDPTTFYQLISSYLGGAPVNDIQVLSTQNISMDISTFRSLNPAALTALSVGTVRDLLGVNLPDLKLFENSTEVQFWVDQQYKVDLETLNIGLIGGKDLAVSTTTATTNTTTVTTTSHITFNATAQGSAVVHRGSGPWFITLCVALLTITLQILP</sequence>
<reference evidence="7" key="4">
    <citation type="submission" date="2025-09" db="UniProtKB">
        <authorList>
            <consortium name="Ensembl"/>
        </authorList>
    </citation>
    <scope>IDENTIFICATION</scope>
</reference>
<reference evidence="8" key="2">
    <citation type="journal article" date="2014" name="Nat. Commun.">
        <title>The cavefish genome reveals candidate genes for eye loss.</title>
        <authorList>
            <person name="McGaugh S.E."/>
            <person name="Gross J.B."/>
            <person name="Aken B."/>
            <person name="Blin M."/>
            <person name="Borowsky R."/>
            <person name="Chalopin D."/>
            <person name="Hinaux H."/>
            <person name="Jeffery W.R."/>
            <person name="Keene A."/>
            <person name="Ma L."/>
            <person name="Minx P."/>
            <person name="Murphy D."/>
            <person name="O'Quin K.E."/>
            <person name="Retaux S."/>
            <person name="Rohner N."/>
            <person name="Searle S.M."/>
            <person name="Stahl B.A."/>
            <person name="Tabin C."/>
            <person name="Volff J.N."/>
            <person name="Yoshizawa M."/>
            <person name="Warren W.C."/>
        </authorList>
    </citation>
    <scope>NUCLEOTIDE SEQUENCE [LARGE SCALE GENOMIC DNA]</scope>
    <source>
        <strain evidence="8">female</strain>
    </source>
</reference>
<comment type="subcellular location">
    <subcellularLocation>
        <location evidence="1">Membrane</location>
    </subcellularLocation>
</comment>
<evidence type="ECO:0000256" key="6">
    <source>
        <dbReference type="ARBA" id="ARBA00023180"/>
    </source>
</evidence>
<comment type="similarity">
    <text evidence="2">Belongs to the mesothelin family.</text>
</comment>
<accession>A0A3B1J4A6</accession>
<name>A0A3B1J4A6_ASTMX</name>
<dbReference type="InterPro" id="IPR010335">
    <property type="entry name" value="Mesothelin"/>
</dbReference>
<dbReference type="STRING" id="7994.ENSAMXP00000037107"/>
<protein>
    <submittedName>
        <fullName evidence="7">Uncharacterized LOC103028009</fullName>
    </submittedName>
</protein>
<dbReference type="GO" id="GO:0009986">
    <property type="term" value="C:cell surface"/>
    <property type="evidence" value="ECO:0007669"/>
    <property type="project" value="TreeGrafter"/>
</dbReference>
<dbReference type="PANTHER" id="PTHR23412">
    <property type="entry name" value="STEREOCILIN RELATED"/>
    <property type="match status" value="1"/>
</dbReference>
<dbReference type="Ensembl" id="ENSAMXT00000031684.1">
    <property type="protein sequence ID" value="ENSAMXP00000037107.1"/>
    <property type="gene ID" value="ENSAMXG00000000024.2"/>
</dbReference>
<proteinExistence type="inferred from homology"/>
<keyword evidence="6" id="KW-0325">Glycoprotein</keyword>
<dbReference type="InterPro" id="IPR026664">
    <property type="entry name" value="Stereocilin-rel"/>
</dbReference>
<evidence type="ECO:0000313" key="7">
    <source>
        <dbReference type="Ensembl" id="ENSAMXP00000037107.1"/>
    </source>
</evidence>
<dbReference type="GO" id="GO:0007160">
    <property type="term" value="P:cell-matrix adhesion"/>
    <property type="evidence" value="ECO:0007669"/>
    <property type="project" value="TreeGrafter"/>
</dbReference>
<reference evidence="7" key="3">
    <citation type="submission" date="2025-08" db="UniProtKB">
        <authorList>
            <consortium name="Ensembl"/>
        </authorList>
    </citation>
    <scope>IDENTIFICATION</scope>
</reference>
<evidence type="ECO:0000256" key="2">
    <source>
        <dbReference type="ARBA" id="ARBA00011016"/>
    </source>
</evidence>
<dbReference type="Pfam" id="PF06060">
    <property type="entry name" value="Mesothelin"/>
    <property type="match status" value="1"/>
</dbReference>
<keyword evidence="5" id="KW-0472">Membrane</keyword>
<keyword evidence="3" id="KW-0732">Signal</keyword>
<dbReference type="GeneTree" id="ENSGT00950000182957"/>
<organism evidence="7 8">
    <name type="scientific">Astyanax mexicanus</name>
    <name type="common">Blind cave fish</name>
    <name type="synonym">Astyanax fasciatus mexicanus</name>
    <dbReference type="NCBI Taxonomy" id="7994"/>
    <lineage>
        <taxon>Eukaryota</taxon>
        <taxon>Metazoa</taxon>
        <taxon>Chordata</taxon>
        <taxon>Craniata</taxon>
        <taxon>Vertebrata</taxon>
        <taxon>Euteleostomi</taxon>
        <taxon>Actinopterygii</taxon>
        <taxon>Neopterygii</taxon>
        <taxon>Teleostei</taxon>
        <taxon>Ostariophysi</taxon>
        <taxon>Characiformes</taxon>
        <taxon>Characoidei</taxon>
        <taxon>Acestrorhamphidae</taxon>
        <taxon>Acestrorhamphinae</taxon>
        <taxon>Astyanax</taxon>
    </lineage>
</organism>